<name>A0AAE3MIG7_9FLAO</name>
<accession>A0AAE3MIG7</accession>
<dbReference type="SUPFAM" id="SSF54593">
    <property type="entry name" value="Glyoxalase/Bleomycin resistance protein/Dihydroxybiphenyl dioxygenase"/>
    <property type="match status" value="1"/>
</dbReference>
<dbReference type="PROSITE" id="PS51819">
    <property type="entry name" value="VOC"/>
    <property type="match status" value="1"/>
</dbReference>
<dbReference type="Pfam" id="PF00903">
    <property type="entry name" value="Glyoxalase"/>
    <property type="match status" value="1"/>
</dbReference>
<dbReference type="RefSeq" id="WP_266009988.1">
    <property type="nucleotide sequence ID" value="NZ_JAPFQP010000001.1"/>
</dbReference>
<dbReference type="InterPro" id="IPR029068">
    <property type="entry name" value="Glyas_Bleomycin-R_OHBP_Dase"/>
</dbReference>
<dbReference type="Proteomes" id="UP001207116">
    <property type="component" value="Unassembled WGS sequence"/>
</dbReference>
<organism evidence="2 3">
    <name type="scientific">Lentiprolixibacter aurantiacus</name>
    <dbReference type="NCBI Taxonomy" id="2993939"/>
    <lineage>
        <taxon>Bacteria</taxon>
        <taxon>Pseudomonadati</taxon>
        <taxon>Bacteroidota</taxon>
        <taxon>Flavobacteriia</taxon>
        <taxon>Flavobacteriales</taxon>
        <taxon>Flavobacteriaceae</taxon>
        <taxon>Lentiprolixibacter</taxon>
    </lineage>
</organism>
<sequence>MAKKEGKFRFAYFTDKYQETCGFYRDTLELKLEHSWDRSEDDKGSLFKAGMGLIEVLKRPGNEQQKVKDLDYRHPQGAFMVVQVWEIDELFKKYKKKRVPFKEEIKDQAWGHRSFAVLDPNGVVLFFIEDQFDV</sequence>
<gene>
    <name evidence="2" type="ORF">OO016_00340</name>
</gene>
<dbReference type="AlphaFoldDB" id="A0AAE3MIG7"/>
<protein>
    <submittedName>
        <fullName evidence="2">VOC family protein</fullName>
    </submittedName>
</protein>
<evidence type="ECO:0000259" key="1">
    <source>
        <dbReference type="PROSITE" id="PS51819"/>
    </source>
</evidence>
<comment type="caution">
    <text evidence="2">The sequence shown here is derived from an EMBL/GenBank/DDBJ whole genome shotgun (WGS) entry which is preliminary data.</text>
</comment>
<evidence type="ECO:0000313" key="2">
    <source>
        <dbReference type="EMBL" id="MCX2718033.1"/>
    </source>
</evidence>
<proteinExistence type="predicted"/>
<dbReference type="InterPro" id="IPR037523">
    <property type="entry name" value="VOC_core"/>
</dbReference>
<feature type="domain" description="VOC" evidence="1">
    <location>
        <begin position="6"/>
        <end position="130"/>
    </location>
</feature>
<keyword evidence="3" id="KW-1185">Reference proteome</keyword>
<reference evidence="2" key="1">
    <citation type="submission" date="2022-11" db="EMBL/GenBank/DDBJ databases">
        <title>The characterization of three novel Bacteroidetes species and genomic analysis of their roles in tidal elemental geochemical cycles.</title>
        <authorList>
            <person name="Ma K.-J."/>
        </authorList>
    </citation>
    <scope>NUCLEOTIDE SEQUENCE</scope>
    <source>
        <strain evidence="2">M415</strain>
    </source>
</reference>
<dbReference type="EMBL" id="JAPFQP010000001">
    <property type="protein sequence ID" value="MCX2718033.1"/>
    <property type="molecule type" value="Genomic_DNA"/>
</dbReference>
<dbReference type="Gene3D" id="3.10.180.10">
    <property type="entry name" value="2,3-Dihydroxybiphenyl 1,2-Dioxygenase, domain 1"/>
    <property type="match status" value="1"/>
</dbReference>
<dbReference type="InterPro" id="IPR004360">
    <property type="entry name" value="Glyas_Fos-R_dOase_dom"/>
</dbReference>
<evidence type="ECO:0000313" key="3">
    <source>
        <dbReference type="Proteomes" id="UP001207116"/>
    </source>
</evidence>